<dbReference type="InterPro" id="IPR014875">
    <property type="entry name" value="Mor_transcription_activator"/>
</dbReference>
<name>A0ABT3MT59_9GAMM</name>
<accession>A0ABT3MT59</accession>
<sequence>MEDLFGIDSENNDIMAHLDDDVLHQKDYWPGELVTLAEAIRTQMRREGEQEDATYKQMERVLLAMSFLCGGRNYYLPNGDRIKRALRNKRIYDSFTGHNHRELCQQFRLSEQKIYEIIKEQRQLHQNRIQHNLFTNGQA</sequence>
<dbReference type="SUPFAM" id="SSF46689">
    <property type="entry name" value="Homeodomain-like"/>
    <property type="match status" value="1"/>
</dbReference>
<dbReference type="InterPro" id="IPR052411">
    <property type="entry name" value="c-mor_Regulatory_Protein"/>
</dbReference>
<feature type="domain" description="Mor transcription activator" evidence="1">
    <location>
        <begin position="29"/>
        <end position="133"/>
    </location>
</feature>
<dbReference type="PANTHER" id="PTHR37812">
    <property type="entry name" value="MU-LIKE PROPHAGE FLUMU PROTEIN C"/>
    <property type="match status" value="1"/>
</dbReference>
<evidence type="ECO:0000259" key="1">
    <source>
        <dbReference type="Pfam" id="PF08765"/>
    </source>
</evidence>
<dbReference type="RefSeq" id="WP_262567524.1">
    <property type="nucleotide sequence ID" value="NZ_JAPFCC010000001.1"/>
</dbReference>
<comment type="caution">
    <text evidence="2">The sequence shown here is derived from an EMBL/GenBank/DDBJ whole genome shotgun (WGS) entry which is preliminary data.</text>
</comment>
<dbReference type="Pfam" id="PF08765">
    <property type="entry name" value="Mor"/>
    <property type="match status" value="1"/>
</dbReference>
<reference evidence="2 3" key="1">
    <citation type="submission" date="2022-10" db="EMBL/GenBank/DDBJ databases">
        <title>High-quality genome sequences of two octocoral-associated bacteria, Endozoicomonas euniceicola EF212 and Endozoicomonas gorgoniicola PS125.</title>
        <authorList>
            <person name="Chiou Y.-J."/>
            <person name="Chen Y.-H."/>
        </authorList>
    </citation>
    <scope>NUCLEOTIDE SEQUENCE [LARGE SCALE GENOMIC DNA]</scope>
    <source>
        <strain evidence="2 3">PS125</strain>
    </source>
</reference>
<dbReference type="InterPro" id="IPR009057">
    <property type="entry name" value="Homeodomain-like_sf"/>
</dbReference>
<evidence type="ECO:0000313" key="2">
    <source>
        <dbReference type="EMBL" id="MCW7552571.1"/>
    </source>
</evidence>
<keyword evidence="3" id="KW-1185">Reference proteome</keyword>
<dbReference type="EMBL" id="JAPFCC010000001">
    <property type="protein sequence ID" value="MCW7552571.1"/>
    <property type="molecule type" value="Genomic_DNA"/>
</dbReference>
<dbReference type="Proteomes" id="UP001209854">
    <property type="component" value="Unassembled WGS sequence"/>
</dbReference>
<gene>
    <name evidence="2" type="ORF">NX722_07895</name>
</gene>
<proteinExistence type="predicted"/>
<evidence type="ECO:0000313" key="3">
    <source>
        <dbReference type="Proteomes" id="UP001209854"/>
    </source>
</evidence>
<dbReference type="PANTHER" id="PTHR37812:SF1">
    <property type="entry name" value="MU-LIKE PROPHAGE FLUMU PROTEIN C"/>
    <property type="match status" value="1"/>
</dbReference>
<organism evidence="2 3">
    <name type="scientific">Endozoicomonas gorgoniicola</name>
    <dbReference type="NCBI Taxonomy" id="1234144"/>
    <lineage>
        <taxon>Bacteria</taxon>
        <taxon>Pseudomonadati</taxon>
        <taxon>Pseudomonadota</taxon>
        <taxon>Gammaproteobacteria</taxon>
        <taxon>Oceanospirillales</taxon>
        <taxon>Endozoicomonadaceae</taxon>
        <taxon>Endozoicomonas</taxon>
    </lineage>
</organism>
<dbReference type="Gene3D" id="1.10.10.60">
    <property type="entry name" value="Homeodomain-like"/>
    <property type="match status" value="1"/>
</dbReference>
<protein>
    <recommendedName>
        <fullName evidence="1">Mor transcription activator domain-containing protein</fullName>
    </recommendedName>
</protein>